<dbReference type="Gene3D" id="1.10.510.10">
    <property type="entry name" value="Transferase(Phosphotransferase) domain 1"/>
    <property type="match status" value="1"/>
</dbReference>
<name>H3CE45_TETNG</name>
<dbReference type="Ensembl" id="ENSTNIT00000006669.1">
    <property type="protein sequence ID" value="ENSTNIP00000006519.1"/>
    <property type="gene ID" value="ENSTNIG00000003912.1"/>
</dbReference>
<dbReference type="GeneTree" id="ENSGT00940000168057"/>
<reference evidence="2" key="3">
    <citation type="submission" date="2025-09" db="UniProtKB">
        <authorList>
            <consortium name="Ensembl"/>
        </authorList>
    </citation>
    <scope>IDENTIFICATION</scope>
</reference>
<evidence type="ECO:0000313" key="2">
    <source>
        <dbReference type="Ensembl" id="ENSTNIP00000006519.1"/>
    </source>
</evidence>
<reference evidence="3" key="1">
    <citation type="journal article" date="2004" name="Nature">
        <title>Genome duplication in the teleost fish Tetraodon nigroviridis reveals the early vertebrate proto-karyotype.</title>
        <authorList>
            <person name="Jaillon O."/>
            <person name="Aury J.-M."/>
            <person name="Brunet F."/>
            <person name="Petit J.-L."/>
            <person name="Stange-Thomann N."/>
            <person name="Mauceli E."/>
            <person name="Bouneau L."/>
            <person name="Fischer C."/>
            <person name="Ozouf-Costaz C."/>
            <person name="Bernot A."/>
            <person name="Nicaud S."/>
            <person name="Jaffe D."/>
            <person name="Fisher S."/>
            <person name="Lutfalla G."/>
            <person name="Dossat C."/>
            <person name="Segurens B."/>
            <person name="Dasilva C."/>
            <person name="Salanoubat M."/>
            <person name="Levy M."/>
            <person name="Boudet N."/>
            <person name="Castellano S."/>
            <person name="Anthouard V."/>
            <person name="Jubin C."/>
            <person name="Castelli V."/>
            <person name="Katinka M."/>
            <person name="Vacherie B."/>
            <person name="Biemont C."/>
            <person name="Skalli Z."/>
            <person name="Cattolico L."/>
            <person name="Poulain J."/>
            <person name="De Berardinis V."/>
            <person name="Cruaud C."/>
            <person name="Duprat S."/>
            <person name="Brottier P."/>
            <person name="Coutanceau J.-P."/>
            <person name="Gouzy J."/>
            <person name="Parra G."/>
            <person name="Lardier G."/>
            <person name="Chapple C."/>
            <person name="McKernan K.J."/>
            <person name="McEwan P."/>
            <person name="Bosak S."/>
            <person name="Kellis M."/>
            <person name="Volff J.-N."/>
            <person name="Guigo R."/>
            <person name="Zody M.C."/>
            <person name="Mesirov J."/>
            <person name="Lindblad-Toh K."/>
            <person name="Birren B."/>
            <person name="Nusbaum C."/>
            <person name="Kahn D."/>
            <person name="Robinson-Rechavi M."/>
            <person name="Laudet V."/>
            <person name="Schachter V."/>
            <person name="Quetier F."/>
            <person name="Saurin W."/>
            <person name="Scarpelli C."/>
            <person name="Wincker P."/>
            <person name="Lander E.S."/>
            <person name="Weissenbach J."/>
            <person name="Roest Crollius H."/>
        </authorList>
    </citation>
    <scope>NUCLEOTIDE SEQUENCE [LARGE SCALE GENOMIC DNA]</scope>
</reference>
<dbReference type="InterPro" id="IPR011009">
    <property type="entry name" value="Kinase-like_dom_sf"/>
</dbReference>
<reference evidence="2" key="2">
    <citation type="submission" date="2025-08" db="UniProtKB">
        <authorList>
            <consortium name="Ensembl"/>
        </authorList>
    </citation>
    <scope>IDENTIFICATION</scope>
</reference>
<organism evidence="2 3">
    <name type="scientific">Tetraodon nigroviridis</name>
    <name type="common">Spotted green pufferfish</name>
    <name type="synonym">Chelonodon nigroviridis</name>
    <dbReference type="NCBI Taxonomy" id="99883"/>
    <lineage>
        <taxon>Eukaryota</taxon>
        <taxon>Metazoa</taxon>
        <taxon>Chordata</taxon>
        <taxon>Craniata</taxon>
        <taxon>Vertebrata</taxon>
        <taxon>Euteleostomi</taxon>
        <taxon>Actinopterygii</taxon>
        <taxon>Neopterygii</taxon>
        <taxon>Teleostei</taxon>
        <taxon>Neoteleostei</taxon>
        <taxon>Acanthomorphata</taxon>
        <taxon>Eupercaria</taxon>
        <taxon>Tetraodontiformes</taxon>
        <taxon>Tetradontoidea</taxon>
        <taxon>Tetraodontidae</taxon>
        <taxon>Tetraodon</taxon>
    </lineage>
</organism>
<protein>
    <recommendedName>
        <fullName evidence="4">Protein kinase domain-containing protein</fullName>
    </recommendedName>
</protein>
<proteinExistence type="predicted"/>
<dbReference type="AlphaFoldDB" id="H3CE45"/>
<dbReference type="SUPFAM" id="SSF56112">
    <property type="entry name" value="Protein kinase-like (PK-like)"/>
    <property type="match status" value="1"/>
</dbReference>
<feature type="compositionally biased region" description="Basic residues" evidence="1">
    <location>
        <begin position="133"/>
        <end position="142"/>
    </location>
</feature>
<feature type="region of interest" description="Disordered" evidence="1">
    <location>
        <begin position="51"/>
        <end position="106"/>
    </location>
</feature>
<evidence type="ECO:0000313" key="3">
    <source>
        <dbReference type="Proteomes" id="UP000007303"/>
    </source>
</evidence>
<feature type="compositionally biased region" description="Polar residues" evidence="1">
    <location>
        <begin position="51"/>
        <end position="64"/>
    </location>
</feature>
<feature type="compositionally biased region" description="Polar residues" evidence="1">
    <location>
        <begin position="76"/>
        <end position="92"/>
    </location>
</feature>
<keyword evidence="3" id="KW-1185">Reference proteome</keyword>
<evidence type="ECO:0008006" key="4">
    <source>
        <dbReference type="Google" id="ProtNLM"/>
    </source>
</evidence>
<accession>H3CE45</accession>
<dbReference type="Proteomes" id="UP000007303">
    <property type="component" value="Unassembled WGS sequence"/>
</dbReference>
<dbReference type="InParanoid" id="H3CE45"/>
<dbReference type="HOGENOM" id="CLU_1006644_0_0_1"/>
<sequence length="277" mass="31415">LLDSLDDILNALPVEDSRGQELFLFVDMLKKMLDPDPTGRITPDQLLQHGFLTNTDGASPSKQPEPTAGVEKGQRSFVQNSRPQQSPKVQSKTTKRKHESLDKATGPVLKRARISFQFETAEEAQKQSQMVHLKSKRRKRKHESLDKATGPVLKRARISFQFETAEESQKQSQMVHFKNQNNGKEKVNLRTRPLVQFSNGPEFHFRLRLLMKLKNKARWSIENQDKGKENMDLWTRPLVKTPNGPEINLLKAPTPASGGQRVVVILVSLLLVVTQPS</sequence>
<feature type="region of interest" description="Disordered" evidence="1">
    <location>
        <begin position="121"/>
        <end position="148"/>
    </location>
</feature>
<evidence type="ECO:0000256" key="1">
    <source>
        <dbReference type="SAM" id="MobiDB-lite"/>
    </source>
</evidence>